<keyword evidence="4" id="KW-1185">Reference proteome</keyword>
<organism evidence="3 4">
    <name type="scientific">Gongylonema pulchrum</name>
    <dbReference type="NCBI Taxonomy" id="637853"/>
    <lineage>
        <taxon>Eukaryota</taxon>
        <taxon>Metazoa</taxon>
        <taxon>Ecdysozoa</taxon>
        <taxon>Nematoda</taxon>
        <taxon>Chromadorea</taxon>
        <taxon>Rhabditida</taxon>
        <taxon>Spirurina</taxon>
        <taxon>Spiruromorpha</taxon>
        <taxon>Spiruroidea</taxon>
        <taxon>Gongylonematidae</taxon>
        <taxon>Gongylonema</taxon>
    </lineage>
</organism>
<protein>
    <recommendedName>
        <fullName evidence="2">DOP1-like TPR domain-containing protein</fullName>
    </recommendedName>
</protein>
<sequence>MLTEGGHQSLHHLCEDVSVPLSNEAQFRLSEFRTRTGDGYPAWFIELRNRLLQEGYGDTPGAVDLNVTSDAQRTHRRTVSDIPIFDDDDNESVETSSLDSLEHEVVETLQYMIECICAEEESELEAQHFFSDERTSSSYSQPTLITDSQLSSSEFTEKEQSSGSSASASQENAVERPPAQSVSSSKSLENGSLSISENVKRARGHRRQDSLQESIFSMSAQELKLFDTSELPRLEATGDGVQPLCHELHAHMLLYVESGRTVDLARSEKVFRMLIALMRAQRGYLASRLIISCMVSSGTASLPKMASSTTSGQLMDLLTRHIRAILGQDFWSSEFDNTTATDSLKNKHYTFLELFMTVSV</sequence>
<dbReference type="InterPro" id="IPR056459">
    <property type="entry name" value="TPR_DOP1"/>
</dbReference>
<feature type="compositionally biased region" description="Polar residues" evidence="1">
    <location>
        <begin position="136"/>
        <end position="154"/>
    </location>
</feature>
<dbReference type="Proteomes" id="UP000271098">
    <property type="component" value="Unassembled WGS sequence"/>
</dbReference>
<evidence type="ECO:0000313" key="3">
    <source>
        <dbReference type="EMBL" id="VDN35721.1"/>
    </source>
</evidence>
<dbReference type="EMBL" id="UYRT01090127">
    <property type="protein sequence ID" value="VDN35721.1"/>
    <property type="molecule type" value="Genomic_DNA"/>
</dbReference>
<feature type="region of interest" description="Disordered" evidence="1">
    <location>
        <begin position="128"/>
        <end position="207"/>
    </location>
</feature>
<name>A0A3P7P053_9BILA</name>
<reference evidence="3 4" key="1">
    <citation type="submission" date="2018-11" db="EMBL/GenBank/DDBJ databases">
        <authorList>
            <consortium name="Pathogen Informatics"/>
        </authorList>
    </citation>
    <scope>NUCLEOTIDE SEQUENCE [LARGE SCALE GENOMIC DNA]</scope>
</reference>
<feature type="compositionally biased region" description="Low complexity" evidence="1">
    <location>
        <begin position="181"/>
        <end position="196"/>
    </location>
</feature>
<dbReference type="OrthoDB" id="297643at2759"/>
<dbReference type="AlphaFoldDB" id="A0A3P7P053"/>
<evidence type="ECO:0000256" key="1">
    <source>
        <dbReference type="SAM" id="MobiDB-lite"/>
    </source>
</evidence>
<evidence type="ECO:0000259" key="2">
    <source>
        <dbReference type="Pfam" id="PF24601"/>
    </source>
</evidence>
<evidence type="ECO:0000313" key="4">
    <source>
        <dbReference type="Proteomes" id="UP000271098"/>
    </source>
</evidence>
<feature type="domain" description="DOP1-like TPR" evidence="2">
    <location>
        <begin position="246"/>
        <end position="359"/>
    </location>
</feature>
<accession>A0A3P7P053</accession>
<dbReference type="Pfam" id="PF24601">
    <property type="entry name" value="TPR_DOP1"/>
    <property type="match status" value="1"/>
</dbReference>
<gene>
    <name evidence="3" type="ORF">GPUH_LOCUS20291</name>
</gene>
<proteinExistence type="predicted"/>